<keyword evidence="5" id="KW-0449">Lipoprotein</keyword>
<accession>A0AA96RDM1</accession>
<evidence type="ECO:0000256" key="4">
    <source>
        <dbReference type="ARBA" id="ARBA00023139"/>
    </source>
</evidence>
<keyword evidence="3" id="KW-0472">Membrane</keyword>
<keyword evidence="8" id="KW-1185">Reference proteome</keyword>
<dbReference type="PANTHER" id="PTHR43649">
    <property type="entry name" value="ARABINOSE-BINDING PROTEIN-RELATED"/>
    <property type="match status" value="1"/>
</dbReference>
<dbReference type="PANTHER" id="PTHR43649:SF33">
    <property type="entry name" value="POLYGALACTURONAN_RHAMNOGALACTURONAN-BINDING PROTEIN YTCQ"/>
    <property type="match status" value="1"/>
</dbReference>
<evidence type="ECO:0000256" key="1">
    <source>
        <dbReference type="ARBA" id="ARBA00022475"/>
    </source>
</evidence>
<dbReference type="InterPro" id="IPR050490">
    <property type="entry name" value="Bact_solute-bd_prot1"/>
</dbReference>
<sequence length="515" mass="56335">MKHVRRTVPVLLTLMLGPVLAAGCQSKSSNPAPSSSTDAKQPVTYKIYMNRGEVNYPEDGGEGKKLMLEGLNKAGISGVDFKVSLTGGQEYFTKLNLMIASGDVPDYFSVDLPTMTKLAGEGLIMPLDDMLKKMPNASKYYKPQDLQAGMVNGKIYAFPDAIRPEPFNGQNVNGFVGRLDWLKKIGAGEPKTLDQLYDVLKAFTMNDPDGNGKKDTYGLGGTKPGAFGSVSGFDGIFGAFGVAPSFWHERNGTIKMGMVLPETKQALTLLQKWYKEGLIDPEFPVTTDKQLDEKMTNSKVGIVGKNAWLVQPTNSASYKALQKLVPGAELGVIVPPTGPGGSGWPEASPGGGGLKAVSAKVKDPDRLAKLLDWITNDQPEGGFFLTAYGIEGKDYTFDKANNRITQTTDATALSGRGLSNPVQFIKVVDRRWSPQVTLDALQKTNEHTMKNALWTTLPAQLDYPDLGKLWEEYFIKIVTGEFSVDKWDEFVQKYYSQGGKEIEQEANAEWKKGKR</sequence>
<dbReference type="Pfam" id="PF13416">
    <property type="entry name" value="SBP_bac_8"/>
    <property type="match status" value="1"/>
</dbReference>
<reference evidence="7 8" key="1">
    <citation type="submission" date="2022-02" db="EMBL/GenBank/DDBJ databases">
        <title>Paenibacillus sp. MBLB1776 Whole Genome Shotgun Sequencing.</title>
        <authorList>
            <person name="Hwang C.Y."/>
            <person name="Cho E.-S."/>
            <person name="Seo M.-J."/>
        </authorList>
    </citation>
    <scope>NUCLEOTIDE SEQUENCE [LARGE SCALE GENOMIC DNA]</scope>
    <source>
        <strain evidence="7 8">MBLB1776</strain>
    </source>
</reference>
<protein>
    <submittedName>
        <fullName evidence="7">Extracellular solute-binding protein</fullName>
    </submittedName>
</protein>
<evidence type="ECO:0000256" key="6">
    <source>
        <dbReference type="SAM" id="SignalP"/>
    </source>
</evidence>
<dbReference type="AlphaFoldDB" id="A0AA96RDM1"/>
<evidence type="ECO:0000256" key="5">
    <source>
        <dbReference type="ARBA" id="ARBA00023288"/>
    </source>
</evidence>
<dbReference type="Proteomes" id="UP001305702">
    <property type="component" value="Chromosome"/>
</dbReference>
<proteinExistence type="predicted"/>
<dbReference type="RefSeq" id="WP_315603338.1">
    <property type="nucleotide sequence ID" value="NZ_CP130318.1"/>
</dbReference>
<keyword evidence="2 6" id="KW-0732">Signal</keyword>
<feature type="signal peptide" evidence="6">
    <location>
        <begin position="1"/>
        <end position="21"/>
    </location>
</feature>
<keyword evidence="4" id="KW-0564">Palmitate</keyword>
<dbReference type="InterPro" id="IPR006059">
    <property type="entry name" value="SBP"/>
</dbReference>
<evidence type="ECO:0000313" key="8">
    <source>
        <dbReference type="Proteomes" id="UP001305702"/>
    </source>
</evidence>
<feature type="chain" id="PRO_5041658174" evidence="6">
    <location>
        <begin position="22"/>
        <end position="515"/>
    </location>
</feature>
<evidence type="ECO:0000256" key="3">
    <source>
        <dbReference type="ARBA" id="ARBA00023136"/>
    </source>
</evidence>
<dbReference type="KEGG" id="paun:MJA45_18245"/>
<evidence type="ECO:0000256" key="2">
    <source>
        <dbReference type="ARBA" id="ARBA00022729"/>
    </source>
</evidence>
<dbReference type="EMBL" id="CP130318">
    <property type="protein sequence ID" value="WNQ09566.1"/>
    <property type="molecule type" value="Genomic_DNA"/>
</dbReference>
<keyword evidence="1" id="KW-1003">Cell membrane</keyword>
<dbReference type="PROSITE" id="PS51257">
    <property type="entry name" value="PROKAR_LIPOPROTEIN"/>
    <property type="match status" value="1"/>
</dbReference>
<organism evidence="7 8">
    <name type="scientific">Paenibacillus aurantius</name>
    <dbReference type="NCBI Taxonomy" id="2918900"/>
    <lineage>
        <taxon>Bacteria</taxon>
        <taxon>Bacillati</taxon>
        <taxon>Bacillota</taxon>
        <taxon>Bacilli</taxon>
        <taxon>Bacillales</taxon>
        <taxon>Paenibacillaceae</taxon>
        <taxon>Paenibacillus</taxon>
    </lineage>
</organism>
<gene>
    <name evidence="7" type="ORF">MJA45_18245</name>
</gene>
<dbReference type="Gene3D" id="3.40.190.10">
    <property type="entry name" value="Periplasmic binding protein-like II"/>
    <property type="match status" value="2"/>
</dbReference>
<name>A0AA96RDM1_9BACL</name>
<dbReference type="SUPFAM" id="SSF53850">
    <property type="entry name" value="Periplasmic binding protein-like II"/>
    <property type="match status" value="1"/>
</dbReference>
<evidence type="ECO:0000313" key="7">
    <source>
        <dbReference type="EMBL" id="WNQ09566.1"/>
    </source>
</evidence>